<proteinExistence type="inferred from homology"/>
<evidence type="ECO:0000256" key="5">
    <source>
        <dbReference type="ARBA" id="ARBA00022692"/>
    </source>
</evidence>
<evidence type="ECO:0000256" key="3">
    <source>
        <dbReference type="ARBA" id="ARBA00022448"/>
    </source>
</evidence>
<keyword evidence="7 8" id="KW-0472">Membrane</keyword>
<keyword evidence="10" id="KW-1185">Reference proteome</keyword>
<comment type="caution">
    <text evidence="9">The sequence shown here is derived from an EMBL/GenBank/DDBJ whole genome shotgun (WGS) entry which is preliminary data.</text>
</comment>
<evidence type="ECO:0000256" key="2">
    <source>
        <dbReference type="ARBA" id="ARBA00007935"/>
    </source>
</evidence>
<keyword evidence="3" id="KW-0813">Transport</keyword>
<feature type="transmembrane region" description="Helical" evidence="8">
    <location>
        <begin position="160"/>
        <end position="179"/>
    </location>
</feature>
<dbReference type="EMBL" id="WJBC01000010">
    <property type="protein sequence ID" value="MBC3804387.1"/>
    <property type="molecule type" value="Genomic_DNA"/>
</dbReference>
<protein>
    <submittedName>
        <fullName evidence="9">Iron chelate uptake ABC transporter family permease subunit</fullName>
    </submittedName>
</protein>
<evidence type="ECO:0000313" key="10">
    <source>
        <dbReference type="Proteomes" id="UP000603234"/>
    </source>
</evidence>
<dbReference type="CDD" id="cd06550">
    <property type="entry name" value="TM_ABC_iron-siderophores_like"/>
    <property type="match status" value="1"/>
</dbReference>
<keyword evidence="4" id="KW-1003">Cell membrane</keyword>
<feature type="transmembrane region" description="Helical" evidence="8">
    <location>
        <begin position="134"/>
        <end position="154"/>
    </location>
</feature>
<dbReference type="InterPro" id="IPR037294">
    <property type="entry name" value="ABC_BtuC-like"/>
</dbReference>
<dbReference type="Pfam" id="PF01032">
    <property type="entry name" value="FecCD"/>
    <property type="match status" value="1"/>
</dbReference>
<comment type="subcellular location">
    <subcellularLocation>
        <location evidence="1">Cell membrane</location>
        <topology evidence="1">Multi-pass membrane protein</topology>
    </subcellularLocation>
</comment>
<sequence length="347" mass="37138">MDKPKAQISAVWDAHKIICLLIILFLAAFLISLSIGRFHVPLIQVVKILISQVVPTGMEVTWTEQMENVIINIRLPRLVGASLVGGALALSGATYQGIFKNPLVSPDLLGVSNGACVGAAVAILLGFPSLAIQGFALLTGLLAVLISTSIPRFFKNNSSLMLVLGGVIVSGFMSSLLGITKYVADPDNQLAAIVYWTMGSFATTNMNQVLLVMPAILSVMAILLLMRWRINLLSLGDKEARSLGVNIRKTRGLAIFCATILTACAVCLCGTIGWVGLIIPHFGRLIIGHDNRYLLPISTIIGAVFMIVVDTIARNLTGSEIPLSIITGLLGAPLFVWLLARQKVRIS</sequence>
<evidence type="ECO:0000256" key="1">
    <source>
        <dbReference type="ARBA" id="ARBA00004651"/>
    </source>
</evidence>
<dbReference type="PANTHER" id="PTHR30472:SF70">
    <property type="entry name" value="MOLYBDATE IMPORT SYSTEM PERMEASE PROTEIN MOLB"/>
    <property type="match status" value="1"/>
</dbReference>
<dbReference type="Gene3D" id="1.10.3470.10">
    <property type="entry name" value="ABC transporter involved in vitamin B12 uptake, BtuC"/>
    <property type="match status" value="1"/>
</dbReference>
<dbReference type="SUPFAM" id="SSF81345">
    <property type="entry name" value="ABC transporter involved in vitamin B12 uptake, BtuC"/>
    <property type="match status" value="1"/>
</dbReference>
<dbReference type="PANTHER" id="PTHR30472">
    <property type="entry name" value="FERRIC ENTEROBACTIN TRANSPORT SYSTEM PERMEASE PROTEIN"/>
    <property type="match status" value="1"/>
</dbReference>
<evidence type="ECO:0000256" key="6">
    <source>
        <dbReference type="ARBA" id="ARBA00022989"/>
    </source>
</evidence>
<dbReference type="Proteomes" id="UP000603234">
    <property type="component" value="Unassembled WGS sequence"/>
</dbReference>
<evidence type="ECO:0000256" key="7">
    <source>
        <dbReference type="ARBA" id="ARBA00023136"/>
    </source>
</evidence>
<feature type="transmembrane region" description="Helical" evidence="8">
    <location>
        <begin position="321"/>
        <end position="340"/>
    </location>
</feature>
<dbReference type="InterPro" id="IPR000522">
    <property type="entry name" value="ABC_transptr_permease_BtuC"/>
</dbReference>
<evidence type="ECO:0000313" key="9">
    <source>
        <dbReference type="EMBL" id="MBC3804387.1"/>
    </source>
</evidence>
<feature type="transmembrane region" description="Helical" evidence="8">
    <location>
        <begin position="253"/>
        <end position="279"/>
    </location>
</feature>
<feature type="transmembrane region" description="Helical" evidence="8">
    <location>
        <begin position="291"/>
        <end position="309"/>
    </location>
</feature>
<feature type="transmembrane region" description="Helical" evidence="8">
    <location>
        <begin position="209"/>
        <end position="228"/>
    </location>
</feature>
<comment type="similarity">
    <text evidence="2">Belongs to the binding-protein-dependent transport system permease family. FecCD subfamily.</text>
</comment>
<gene>
    <name evidence="9" type="ORF">GH808_08075</name>
</gene>
<evidence type="ECO:0000256" key="4">
    <source>
        <dbReference type="ARBA" id="ARBA00022475"/>
    </source>
</evidence>
<organism evidence="9 10">
    <name type="scientific">Acetobacterium fimetarium</name>
    <dbReference type="NCBI Taxonomy" id="52691"/>
    <lineage>
        <taxon>Bacteria</taxon>
        <taxon>Bacillati</taxon>
        <taxon>Bacillota</taxon>
        <taxon>Clostridia</taxon>
        <taxon>Eubacteriales</taxon>
        <taxon>Eubacteriaceae</taxon>
        <taxon>Acetobacterium</taxon>
    </lineage>
</organism>
<evidence type="ECO:0000256" key="8">
    <source>
        <dbReference type="SAM" id="Phobius"/>
    </source>
</evidence>
<keyword evidence="6 8" id="KW-1133">Transmembrane helix</keyword>
<keyword evidence="5 8" id="KW-0812">Transmembrane</keyword>
<accession>A0ABR6WUV3</accession>
<feature type="transmembrane region" description="Helical" evidence="8">
    <location>
        <begin position="14"/>
        <end position="35"/>
    </location>
</feature>
<reference evidence="9 10" key="1">
    <citation type="journal article" date="2020" name="mSystems">
        <title>Defining Genomic and Predicted Metabolic Features of the Acetobacterium Genus.</title>
        <authorList>
            <person name="Ross D.E."/>
            <person name="Marshall C.W."/>
            <person name="Gulliver D."/>
            <person name="May H.D."/>
            <person name="Norman R.S."/>
        </authorList>
    </citation>
    <scope>NUCLEOTIDE SEQUENCE [LARGE SCALE GENOMIC DNA]</scope>
    <source>
        <strain evidence="9 10">DSM 8238</strain>
    </source>
</reference>
<name>A0ABR6WUV3_9FIRM</name>